<dbReference type="EMBL" id="WHWC01000012">
    <property type="protein sequence ID" value="KAG8372472.1"/>
    <property type="molecule type" value="Genomic_DNA"/>
</dbReference>
<gene>
    <name evidence="1" type="ORF">BUALT_Bualt12G0069700</name>
</gene>
<protein>
    <submittedName>
        <fullName evidence="1">Uncharacterized protein</fullName>
    </submittedName>
</protein>
<dbReference type="Proteomes" id="UP000826271">
    <property type="component" value="Unassembled WGS sequence"/>
</dbReference>
<accession>A0AAV6WVY2</accession>
<name>A0AAV6WVY2_9LAMI</name>
<proteinExistence type="predicted"/>
<sequence length="110" mass="13070">MLCRRCKIFSVIFSDSDFKRNRTKNWITAPKQKWDVLITQYPNATKYQLCREKYWDKLSEVFDDDLGAGSVDDPSWTNNVQVQTDEATRTVLDPGYLYYLICFAFKYELE</sequence>
<evidence type="ECO:0000313" key="1">
    <source>
        <dbReference type="EMBL" id="KAG8372472.1"/>
    </source>
</evidence>
<reference evidence="1" key="1">
    <citation type="submission" date="2019-10" db="EMBL/GenBank/DDBJ databases">
        <authorList>
            <person name="Zhang R."/>
            <person name="Pan Y."/>
            <person name="Wang J."/>
            <person name="Ma R."/>
            <person name="Yu S."/>
        </authorList>
    </citation>
    <scope>NUCLEOTIDE SEQUENCE</scope>
    <source>
        <strain evidence="1">LA-IB0</strain>
        <tissue evidence="1">Leaf</tissue>
    </source>
</reference>
<organism evidence="1 2">
    <name type="scientific">Buddleja alternifolia</name>
    <dbReference type="NCBI Taxonomy" id="168488"/>
    <lineage>
        <taxon>Eukaryota</taxon>
        <taxon>Viridiplantae</taxon>
        <taxon>Streptophyta</taxon>
        <taxon>Embryophyta</taxon>
        <taxon>Tracheophyta</taxon>
        <taxon>Spermatophyta</taxon>
        <taxon>Magnoliopsida</taxon>
        <taxon>eudicotyledons</taxon>
        <taxon>Gunneridae</taxon>
        <taxon>Pentapetalae</taxon>
        <taxon>asterids</taxon>
        <taxon>lamiids</taxon>
        <taxon>Lamiales</taxon>
        <taxon>Scrophulariaceae</taxon>
        <taxon>Buddlejeae</taxon>
        <taxon>Buddleja</taxon>
    </lineage>
</organism>
<keyword evidence="2" id="KW-1185">Reference proteome</keyword>
<comment type="caution">
    <text evidence="1">The sequence shown here is derived from an EMBL/GenBank/DDBJ whole genome shotgun (WGS) entry which is preliminary data.</text>
</comment>
<evidence type="ECO:0000313" key="2">
    <source>
        <dbReference type="Proteomes" id="UP000826271"/>
    </source>
</evidence>
<dbReference type="AlphaFoldDB" id="A0AAV6WVY2"/>